<dbReference type="HOGENOM" id="CLU_069356_15_11_11"/>
<name>S2W678_9ACTN</name>
<evidence type="ECO:0000256" key="3">
    <source>
        <dbReference type="ARBA" id="ARBA00023163"/>
    </source>
</evidence>
<feature type="domain" description="HTH tetR-type" evidence="5">
    <location>
        <begin position="30"/>
        <end position="90"/>
    </location>
</feature>
<keyword evidence="7" id="KW-1185">Reference proteome</keyword>
<gene>
    <name evidence="6" type="ORF">HMPREF9306_00497</name>
</gene>
<sequence>MRNKAAQTISTRRAKILDRLATEGASKRRKETQAKLLDAGRKLIVEKGVGATSVGDICKKAGFTRGAFYSNFSDMPSFLVDLTRGLWRYIVQTLLARIGEPQEELPDEIEEVNRLLAEKLGQWIERQPKRQQTLGQIAGQIVEALPDDQESYLLMQELRGYALRYPTPAKPIRSLLKEIAQTVEAIIDSVLTANNAYSKIGTRALRKLLINWGYSEVFDNALYDDANSHDLSSVAEALIKLNDEPKDGN</sequence>
<organism evidence="6 7">
    <name type="scientific">Propionimicrobium lymphophilum ACS-093-V-SCH5</name>
    <dbReference type="NCBI Taxonomy" id="883161"/>
    <lineage>
        <taxon>Bacteria</taxon>
        <taxon>Bacillati</taxon>
        <taxon>Actinomycetota</taxon>
        <taxon>Actinomycetes</taxon>
        <taxon>Propionibacteriales</taxon>
        <taxon>Propionibacteriaceae</taxon>
        <taxon>Propionimicrobium</taxon>
    </lineage>
</organism>
<keyword evidence="3" id="KW-0804">Transcription</keyword>
<evidence type="ECO:0000313" key="6">
    <source>
        <dbReference type="EMBL" id="EPD33735.1"/>
    </source>
</evidence>
<dbReference type="STRING" id="883161.HMPREF9306_00497"/>
<dbReference type="SUPFAM" id="SSF46689">
    <property type="entry name" value="Homeodomain-like"/>
    <property type="match status" value="1"/>
</dbReference>
<dbReference type="Gene3D" id="1.10.357.10">
    <property type="entry name" value="Tetracycline Repressor, domain 2"/>
    <property type="match status" value="1"/>
</dbReference>
<keyword evidence="1" id="KW-0805">Transcription regulation</keyword>
<dbReference type="GO" id="GO:0003700">
    <property type="term" value="F:DNA-binding transcription factor activity"/>
    <property type="evidence" value="ECO:0007669"/>
    <property type="project" value="TreeGrafter"/>
</dbReference>
<reference evidence="6 7" key="1">
    <citation type="submission" date="2013-04" db="EMBL/GenBank/DDBJ databases">
        <title>The Genome Sequence of Propionimicrobium lymphophilum ACS-093-V-SCH5.</title>
        <authorList>
            <consortium name="The Broad Institute Genomics Platform"/>
            <person name="Earl A."/>
            <person name="Ward D."/>
            <person name="Feldgarden M."/>
            <person name="Gevers D."/>
            <person name="Saerens B."/>
            <person name="Vaneechoutte M."/>
            <person name="Walker B."/>
            <person name="Young S."/>
            <person name="Zeng Q."/>
            <person name="Gargeya S."/>
            <person name="Fitzgerald M."/>
            <person name="Haas B."/>
            <person name="Abouelleil A."/>
            <person name="Allen A.W."/>
            <person name="Alvarado L."/>
            <person name="Arachchi H.M."/>
            <person name="Berlin A.M."/>
            <person name="Chapman S.B."/>
            <person name="Gainer-Dewar J."/>
            <person name="Goldberg J."/>
            <person name="Griggs A."/>
            <person name="Gujja S."/>
            <person name="Hansen M."/>
            <person name="Howarth C."/>
            <person name="Imamovic A."/>
            <person name="Ireland A."/>
            <person name="Larimer J."/>
            <person name="McCowan C."/>
            <person name="Murphy C."/>
            <person name="Pearson M."/>
            <person name="Poon T.W."/>
            <person name="Priest M."/>
            <person name="Roberts A."/>
            <person name="Saif S."/>
            <person name="Shea T."/>
            <person name="Sisk P."/>
            <person name="Sykes S."/>
            <person name="Wortman J."/>
            <person name="Nusbaum C."/>
            <person name="Birren B."/>
        </authorList>
    </citation>
    <scope>NUCLEOTIDE SEQUENCE [LARGE SCALE GENOMIC DNA]</scope>
    <source>
        <strain evidence="6 7">ACS-093-V-SCH5</strain>
    </source>
</reference>
<evidence type="ECO:0000259" key="5">
    <source>
        <dbReference type="PROSITE" id="PS50977"/>
    </source>
</evidence>
<proteinExistence type="predicted"/>
<dbReference type="PANTHER" id="PTHR30055:SF234">
    <property type="entry name" value="HTH-TYPE TRANSCRIPTIONAL REGULATOR BETI"/>
    <property type="match status" value="1"/>
</dbReference>
<evidence type="ECO:0000313" key="7">
    <source>
        <dbReference type="Proteomes" id="UP000014417"/>
    </source>
</evidence>
<protein>
    <recommendedName>
        <fullName evidence="5">HTH tetR-type domain-containing protein</fullName>
    </recommendedName>
</protein>
<feature type="DNA-binding region" description="H-T-H motif" evidence="4">
    <location>
        <begin position="53"/>
        <end position="72"/>
    </location>
</feature>
<dbReference type="InterPro" id="IPR050109">
    <property type="entry name" value="HTH-type_TetR-like_transc_reg"/>
</dbReference>
<comment type="caution">
    <text evidence="6">The sequence shown here is derived from an EMBL/GenBank/DDBJ whole genome shotgun (WGS) entry which is preliminary data.</text>
</comment>
<dbReference type="InterPro" id="IPR001647">
    <property type="entry name" value="HTH_TetR"/>
</dbReference>
<dbReference type="PANTHER" id="PTHR30055">
    <property type="entry name" value="HTH-TYPE TRANSCRIPTIONAL REGULATOR RUTR"/>
    <property type="match status" value="1"/>
</dbReference>
<dbReference type="AlphaFoldDB" id="S2W678"/>
<accession>S2W678</accession>
<dbReference type="Proteomes" id="UP000014417">
    <property type="component" value="Unassembled WGS sequence"/>
</dbReference>
<dbReference type="PRINTS" id="PR00455">
    <property type="entry name" value="HTHTETR"/>
</dbReference>
<dbReference type="InterPro" id="IPR009057">
    <property type="entry name" value="Homeodomain-like_sf"/>
</dbReference>
<dbReference type="GO" id="GO:0000976">
    <property type="term" value="F:transcription cis-regulatory region binding"/>
    <property type="evidence" value="ECO:0007669"/>
    <property type="project" value="TreeGrafter"/>
</dbReference>
<dbReference type="PROSITE" id="PS50977">
    <property type="entry name" value="HTH_TETR_2"/>
    <property type="match status" value="1"/>
</dbReference>
<evidence type="ECO:0000256" key="2">
    <source>
        <dbReference type="ARBA" id="ARBA00023125"/>
    </source>
</evidence>
<dbReference type="Pfam" id="PF00440">
    <property type="entry name" value="TetR_N"/>
    <property type="match status" value="1"/>
</dbReference>
<dbReference type="OrthoDB" id="7252896at2"/>
<dbReference type="PATRIC" id="fig|883161.3.peg.499"/>
<evidence type="ECO:0000256" key="1">
    <source>
        <dbReference type="ARBA" id="ARBA00023015"/>
    </source>
</evidence>
<keyword evidence="2 4" id="KW-0238">DNA-binding</keyword>
<dbReference type="EMBL" id="AGZR01000004">
    <property type="protein sequence ID" value="EPD33735.1"/>
    <property type="molecule type" value="Genomic_DNA"/>
</dbReference>
<dbReference type="RefSeq" id="WP_016455343.1">
    <property type="nucleotide sequence ID" value="NZ_KE150269.1"/>
</dbReference>
<evidence type="ECO:0000256" key="4">
    <source>
        <dbReference type="PROSITE-ProRule" id="PRU00335"/>
    </source>
</evidence>